<dbReference type="STRING" id="1817893.AUJ66_03910"/>
<accession>A0A1J4SCX4</accession>
<name>A0A1J4SCX4_9BACT</name>
<gene>
    <name evidence="1" type="ORF">AUJ66_03910</name>
</gene>
<evidence type="ECO:0000313" key="2">
    <source>
        <dbReference type="Proteomes" id="UP000182278"/>
    </source>
</evidence>
<reference evidence="1 2" key="1">
    <citation type="journal article" date="2016" name="Environ. Microbiol.">
        <title>Genomic resolution of a cold subsurface aquifer community provides metabolic insights for novel microbes adapted to high CO concentrations.</title>
        <authorList>
            <person name="Probst A.J."/>
            <person name="Castelle C.J."/>
            <person name="Singh A."/>
            <person name="Brown C.T."/>
            <person name="Anantharaman K."/>
            <person name="Sharon I."/>
            <person name="Hug L.A."/>
            <person name="Burstein D."/>
            <person name="Emerson J.B."/>
            <person name="Thomas B.C."/>
            <person name="Banfield J.F."/>
        </authorList>
    </citation>
    <scope>NUCLEOTIDE SEQUENCE [LARGE SCALE GENOMIC DNA]</scope>
    <source>
        <strain evidence="1">CG1_02_38_46</strain>
    </source>
</reference>
<dbReference type="Proteomes" id="UP000182278">
    <property type="component" value="Unassembled WGS sequence"/>
</dbReference>
<dbReference type="EMBL" id="MNUO01000056">
    <property type="protein sequence ID" value="OIN97251.1"/>
    <property type="molecule type" value="Genomic_DNA"/>
</dbReference>
<comment type="caution">
    <text evidence="1">The sequence shown here is derived from an EMBL/GenBank/DDBJ whole genome shotgun (WGS) entry which is preliminary data.</text>
</comment>
<sequence length="77" mass="9372">MKKKDIQYHLKKRWEEVHKIEVEELKKTSLKDKLLQILAMSDLGKYLKLPIKKTDSSVQMIIARWQRLKNYYSHETK</sequence>
<protein>
    <submittedName>
        <fullName evidence="1">Uncharacterized protein</fullName>
    </submittedName>
</protein>
<evidence type="ECO:0000313" key="1">
    <source>
        <dbReference type="EMBL" id="OIN97251.1"/>
    </source>
</evidence>
<proteinExistence type="predicted"/>
<dbReference type="AlphaFoldDB" id="A0A1J4SCX4"/>
<organism evidence="1 2">
    <name type="scientific">Candidatus Desantisbacteria bacterium CG1_02_38_46</name>
    <dbReference type="NCBI Taxonomy" id="1817893"/>
    <lineage>
        <taxon>Bacteria</taxon>
        <taxon>Candidatus Desantisiibacteriota</taxon>
    </lineage>
</organism>